<gene>
    <name evidence="2" type="ORF">GGR22_000388</name>
</gene>
<dbReference type="Pfam" id="PF13521">
    <property type="entry name" value="AAA_28"/>
    <property type="match status" value="1"/>
</dbReference>
<dbReference type="RefSeq" id="WP_182492349.1">
    <property type="nucleotide sequence ID" value="NZ_JACJIS010000001.1"/>
</dbReference>
<proteinExistence type="predicted"/>
<keyword evidence="3" id="KW-1185">Reference proteome</keyword>
<dbReference type="Proteomes" id="UP000555003">
    <property type="component" value="Unassembled WGS sequence"/>
</dbReference>
<protein>
    <submittedName>
        <fullName evidence="2">ATPase</fullName>
    </submittedName>
</protein>
<reference evidence="2 3" key="1">
    <citation type="submission" date="2020-08" db="EMBL/GenBank/DDBJ databases">
        <title>Genomic Encyclopedia of Type Strains, Phase IV (KMG-IV): sequencing the most valuable type-strain genomes for metagenomic binning, comparative biology and taxonomic classification.</title>
        <authorList>
            <person name="Goeker M."/>
        </authorList>
    </citation>
    <scope>NUCLEOTIDE SEQUENCE [LARGE SCALE GENOMIC DNA]</scope>
    <source>
        <strain evidence="2 3">DSM 100397</strain>
    </source>
</reference>
<accession>A0ABR6DKP7</accession>
<organism evidence="2 3">
    <name type="scientific">Flavobacterium gossypii</name>
    <dbReference type="NCBI Taxonomy" id="1646119"/>
    <lineage>
        <taxon>Bacteria</taxon>
        <taxon>Pseudomonadati</taxon>
        <taxon>Bacteroidota</taxon>
        <taxon>Flavobacteriia</taxon>
        <taxon>Flavobacteriales</taxon>
        <taxon>Flavobacteriaceae</taxon>
        <taxon>Flavobacterium</taxon>
    </lineage>
</organism>
<dbReference type="InterPro" id="IPR038727">
    <property type="entry name" value="NadR/Ttd14_AAA_dom"/>
</dbReference>
<dbReference type="InterPro" id="IPR027417">
    <property type="entry name" value="P-loop_NTPase"/>
</dbReference>
<evidence type="ECO:0000313" key="2">
    <source>
        <dbReference type="EMBL" id="MBA9072262.1"/>
    </source>
</evidence>
<dbReference type="Gene3D" id="3.40.50.300">
    <property type="entry name" value="P-loop containing nucleotide triphosphate hydrolases"/>
    <property type="match status" value="1"/>
</dbReference>
<feature type="domain" description="NadR/Ttd14 AAA" evidence="1">
    <location>
        <begin position="9"/>
        <end position="174"/>
    </location>
</feature>
<sequence>MKFQNEHFYILTGGPGVGKTAVLEELQKSGYSTVPETARAIIKEQIATAGEALPWKNKERYMELMLLASVESYKDAAAAASLSPLFFDRGILDAFCYAAIIGKDPTPEMQEIAATYRYSSTVFIFPPWKAIYETDSERKQDWNEAEATFEQMKKTYEAYGYKIIEVPEGTVAERKDFILHQIHKQEQK</sequence>
<comment type="caution">
    <text evidence="2">The sequence shown here is derived from an EMBL/GenBank/DDBJ whole genome shotgun (WGS) entry which is preliminary data.</text>
</comment>
<evidence type="ECO:0000313" key="3">
    <source>
        <dbReference type="Proteomes" id="UP000555003"/>
    </source>
</evidence>
<dbReference type="EMBL" id="JACJIS010000001">
    <property type="protein sequence ID" value="MBA9072262.1"/>
    <property type="molecule type" value="Genomic_DNA"/>
</dbReference>
<dbReference type="SUPFAM" id="SSF52540">
    <property type="entry name" value="P-loop containing nucleoside triphosphate hydrolases"/>
    <property type="match status" value="1"/>
</dbReference>
<evidence type="ECO:0000259" key="1">
    <source>
        <dbReference type="Pfam" id="PF13521"/>
    </source>
</evidence>
<name>A0ABR6DKP7_9FLAO</name>